<evidence type="ECO:0000256" key="1">
    <source>
        <dbReference type="SAM" id="MobiDB-lite"/>
    </source>
</evidence>
<dbReference type="OrthoDB" id="10255227at2759"/>
<evidence type="ECO:0000313" key="2">
    <source>
        <dbReference type="EMBL" id="KWX11482.1"/>
    </source>
</evidence>
<organism evidence="2 3">
    <name type="scientific">Giardia duodenalis assemblage B</name>
    <dbReference type="NCBI Taxonomy" id="1394984"/>
    <lineage>
        <taxon>Eukaryota</taxon>
        <taxon>Metamonada</taxon>
        <taxon>Diplomonadida</taxon>
        <taxon>Hexamitidae</taxon>
        <taxon>Giardiinae</taxon>
        <taxon>Giardia</taxon>
    </lineage>
</organism>
<name>A0A132NNV9_GIAIN</name>
<proteinExistence type="predicted"/>
<comment type="caution">
    <text evidence="2">The sequence shown here is derived from an EMBL/GenBank/DDBJ whole genome shotgun (WGS) entry which is preliminary data.</text>
</comment>
<dbReference type="Proteomes" id="UP000070089">
    <property type="component" value="Unassembled WGS sequence"/>
</dbReference>
<feature type="compositionally biased region" description="Polar residues" evidence="1">
    <location>
        <begin position="120"/>
        <end position="137"/>
    </location>
</feature>
<protein>
    <submittedName>
        <fullName evidence="2">Uncharacterized protein</fullName>
    </submittedName>
</protein>
<sequence>MPLRIPKYILSPSGSYSLTYVNSHYSDGPVYYSSRFLRNEDKAQMNELASLQQQEVRSCLDSFHRITDSYCHRLETWVRTNPAEYERFLIRLASRFNLSVDDERIYSLAAESISHLPSVYSGSTPRVSGTNCSSSRPMSGRALRRSHHDTNPVQVNSPQSSRESLDPRPRSLATCMEQKHYINKDWPKCSVSEGVVSLRVHVRAPDARGLKRRESK</sequence>
<dbReference type="VEuPathDB" id="GiardiaDB:QR46_4553"/>
<gene>
    <name evidence="2" type="ORF">QR46_4553</name>
</gene>
<dbReference type="AlphaFoldDB" id="A0A132NNV9"/>
<feature type="compositionally biased region" description="Polar residues" evidence="1">
    <location>
        <begin position="151"/>
        <end position="162"/>
    </location>
</feature>
<reference evidence="2 3" key="1">
    <citation type="journal article" date="2015" name="Mol. Biochem. Parasitol.">
        <title>Identification of polymorphic genes for use in assemblage B genotyping assays through comparative genomics of multiple assemblage B Giardia duodenalis isolates.</title>
        <authorList>
            <person name="Wielinga C."/>
            <person name="Thompson R.C."/>
            <person name="Monis P."/>
            <person name="Ryan U."/>
        </authorList>
    </citation>
    <scope>NUCLEOTIDE SEQUENCE [LARGE SCALE GENOMIC DNA]</scope>
    <source>
        <strain evidence="2 3">BAH15c1</strain>
    </source>
</reference>
<feature type="region of interest" description="Disordered" evidence="1">
    <location>
        <begin position="119"/>
        <end position="169"/>
    </location>
</feature>
<evidence type="ECO:0000313" key="3">
    <source>
        <dbReference type="Proteomes" id="UP000070089"/>
    </source>
</evidence>
<dbReference type="EMBL" id="JXTI01000182">
    <property type="protein sequence ID" value="KWX11482.1"/>
    <property type="molecule type" value="Genomic_DNA"/>
</dbReference>
<accession>A0A132NNV9</accession>